<organism evidence="2 3">
    <name type="scientific">Leucobacter insecticola</name>
    <dbReference type="NCBI Taxonomy" id="2714934"/>
    <lineage>
        <taxon>Bacteria</taxon>
        <taxon>Bacillati</taxon>
        <taxon>Actinomycetota</taxon>
        <taxon>Actinomycetes</taxon>
        <taxon>Micrococcales</taxon>
        <taxon>Microbacteriaceae</taxon>
        <taxon>Leucobacter</taxon>
    </lineage>
</organism>
<dbReference type="Pfam" id="PF13460">
    <property type="entry name" value="NAD_binding_10"/>
    <property type="match status" value="1"/>
</dbReference>
<sequence length="214" mass="22036">MTTVSIIGGTGYAGSHIAAAAAERGFTVRSFSRQAAKQQLPGVTYDTASIAEAADRARILDGADVVVVAIAPRGDMAGRVRPLIAELAGEAATAGVRLGVIGGAGSLQQFEGGPLVREGADFPAAIQDEAREMGEVLEDLRASDASLDWFFVSPAGGFGPWAAGEATGSYRVGGDVLLVDAKGESQIGGADFGLAIADELEKPQHRRTRFTVAY</sequence>
<feature type="domain" description="NAD(P)-binding" evidence="1">
    <location>
        <begin position="8"/>
        <end position="156"/>
    </location>
</feature>
<dbReference type="RefSeq" id="WP_166323531.1">
    <property type="nucleotide sequence ID" value="NZ_CP049934.1"/>
</dbReference>
<accession>A0A6G8FJC8</accession>
<dbReference type="KEGG" id="lins:G7067_08665"/>
<dbReference type="InterPro" id="IPR016040">
    <property type="entry name" value="NAD(P)-bd_dom"/>
</dbReference>
<evidence type="ECO:0000313" key="3">
    <source>
        <dbReference type="Proteomes" id="UP000501387"/>
    </source>
</evidence>
<proteinExistence type="predicted"/>
<reference evidence="2 3" key="1">
    <citation type="submission" date="2020-03" db="EMBL/GenBank/DDBJ databases">
        <title>Leucobacter sp. nov., isolated from beetles.</title>
        <authorList>
            <person name="Hyun D.-W."/>
            <person name="Bae J.-W."/>
        </authorList>
    </citation>
    <scope>NUCLEOTIDE SEQUENCE [LARGE SCALE GENOMIC DNA]</scope>
    <source>
        <strain evidence="2 3">HDW9B</strain>
    </source>
</reference>
<gene>
    <name evidence="2" type="ORF">G7067_08665</name>
</gene>
<protein>
    <submittedName>
        <fullName evidence="2">NAD(P)H-binding protein</fullName>
    </submittedName>
</protein>
<evidence type="ECO:0000259" key="1">
    <source>
        <dbReference type="Pfam" id="PF13460"/>
    </source>
</evidence>
<evidence type="ECO:0000313" key="2">
    <source>
        <dbReference type="EMBL" id="QIM16475.1"/>
    </source>
</evidence>
<keyword evidence="3" id="KW-1185">Reference proteome</keyword>
<dbReference type="Gene3D" id="3.40.50.720">
    <property type="entry name" value="NAD(P)-binding Rossmann-like Domain"/>
    <property type="match status" value="1"/>
</dbReference>
<name>A0A6G8FJC8_9MICO</name>
<dbReference type="AlphaFoldDB" id="A0A6G8FJC8"/>
<dbReference type="PANTHER" id="PTHR43355">
    <property type="entry name" value="FLAVIN REDUCTASE (NADPH)"/>
    <property type="match status" value="1"/>
</dbReference>
<dbReference type="InterPro" id="IPR051606">
    <property type="entry name" value="Polyketide_Oxido-like"/>
</dbReference>
<dbReference type="GO" id="GO:0016646">
    <property type="term" value="F:oxidoreductase activity, acting on the CH-NH group of donors, NAD or NADP as acceptor"/>
    <property type="evidence" value="ECO:0007669"/>
    <property type="project" value="TreeGrafter"/>
</dbReference>
<dbReference type="InterPro" id="IPR036291">
    <property type="entry name" value="NAD(P)-bd_dom_sf"/>
</dbReference>
<dbReference type="Proteomes" id="UP000501387">
    <property type="component" value="Chromosome"/>
</dbReference>
<dbReference type="EMBL" id="CP049934">
    <property type="protein sequence ID" value="QIM16475.1"/>
    <property type="molecule type" value="Genomic_DNA"/>
</dbReference>
<dbReference type="PANTHER" id="PTHR43355:SF2">
    <property type="entry name" value="FLAVIN REDUCTASE (NADPH)"/>
    <property type="match status" value="1"/>
</dbReference>
<dbReference type="SUPFAM" id="SSF51735">
    <property type="entry name" value="NAD(P)-binding Rossmann-fold domains"/>
    <property type="match status" value="1"/>
</dbReference>